<feature type="compositionally biased region" description="Basic residues" evidence="1">
    <location>
        <begin position="57"/>
        <end position="68"/>
    </location>
</feature>
<proteinExistence type="predicted"/>
<dbReference type="GeneID" id="8444629"/>
<feature type="compositionally biased region" description="Basic and acidic residues" evidence="1">
    <location>
        <begin position="179"/>
        <end position="215"/>
    </location>
</feature>
<dbReference type="HOGENOM" id="CLU_043406_0_0_1"/>
<keyword evidence="3" id="KW-1185">Reference proteome</keyword>
<reference evidence="3" key="1">
    <citation type="journal article" date="2009" name="Genome Res.">
        <title>Comparative genomic analyses of the human fungal pathogens Coccidioides and their relatives.</title>
        <authorList>
            <person name="Sharpton T.J."/>
            <person name="Stajich J.E."/>
            <person name="Rounsley S.D."/>
            <person name="Gardner M.J."/>
            <person name="Wortman J.R."/>
            <person name="Jordar V.S."/>
            <person name="Maiti R."/>
            <person name="Kodira C.D."/>
            <person name="Neafsey D.E."/>
            <person name="Zeng Q."/>
            <person name="Hung C.-Y."/>
            <person name="McMahan C."/>
            <person name="Muszewska A."/>
            <person name="Grynberg M."/>
            <person name="Mandel M.A."/>
            <person name="Kellner E.M."/>
            <person name="Barker B.M."/>
            <person name="Galgiani J.N."/>
            <person name="Orbach M.J."/>
            <person name="Kirkland T.N."/>
            <person name="Cole G.T."/>
            <person name="Henn M.R."/>
            <person name="Birren B.W."/>
            <person name="Taylor J.W."/>
        </authorList>
    </citation>
    <scope>NUCLEOTIDE SEQUENCE [LARGE SCALE GENOMIC DNA]</scope>
    <source>
        <strain evidence="3">UAMH 1704</strain>
    </source>
</reference>
<feature type="compositionally biased region" description="Basic and acidic residues" evidence="1">
    <location>
        <begin position="259"/>
        <end position="279"/>
    </location>
</feature>
<dbReference type="OrthoDB" id="2402960at2759"/>
<name>C4JH18_UNCRE</name>
<dbReference type="RefSeq" id="XP_002541753.1">
    <property type="nucleotide sequence ID" value="XM_002541707.1"/>
</dbReference>
<dbReference type="Proteomes" id="UP000002058">
    <property type="component" value="Unassembled WGS sequence"/>
</dbReference>
<dbReference type="eggNOG" id="ENOG502SAXX">
    <property type="taxonomic scope" value="Eukaryota"/>
</dbReference>
<sequence>MDEFAQTRGVDDLFDDEIVPVVPSQAQVEYTEDVPSYNPSQPDAAPSQVPPEPARTDRRKRGNGKTRGTRGGLYSRGGKANGPVNRNDNQTESEPSATTNGLASSQPDKETAPATGPEAAPENNDELQAKDAVKPKVPAVRGDRSATGGIKKPKLTEEELSERMAAVKIAAAKRAAAHARAEADKTSFHERERIAKQRRAEDARNHRAMVGERERNRQRKLQAQTGREWDAEKSQDAFSDRGRGGSAYRRGVHGGIASETRHIEDSTGHHHDSDNDGFRGRGNRYGRGGQGRGYGRGRGRGGFRGTNEAAQPDVAAKDSDSRAPPAIEAESEFPALPSGKSSEAQPVTVTTQQPAAPATSDTPISPMPLQESWADHVDALHEAAAEKKAANSA</sequence>
<feature type="compositionally biased region" description="Polar residues" evidence="1">
    <location>
        <begin position="84"/>
        <end position="106"/>
    </location>
</feature>
<feature type="compositionally biased region" description="Low complexity" evidence="1">
    <location>
        <begin position="344"/>
        <end position="359"/>
    </location>
</feature>
<dbReference type="OMA" id="PFAQTAS"/>
<dbReference type="InParanoid" id="C4JH18"/>
<evidence type="ECO:0000313" key="3">
    <source>
        <dbReference type="Proteomes" id="UP000002058"/>
    </source>
</evidence>
<organism evidence="2 3">
    <name type="scientific">Uncinocarpus reesii (strain UAMH 1704)</name>
    <dbReference type="NCBI Taxonomy" id="336963"/>
    <lineage>
        <taxon>Eukaryota</taxon>
        <taxon>Fungi</taxon>
        <taxon>Dikarya</taxon>
        <taxon>Ascomycota</taxon>
        <taxon>Pezizomycotina</taxon>
        <taxon>Eurotiomycetes</taxon>
        <taxon>Eurotiomycetidae</taxon>
        <taxon>Onygenales</taxon>
        <taxon>Onygenaceae</taxon>
        <taxon>Uncinocarpus</taxon>
    </lineage>
</organism>
<dbReference type="EMBL" id="CH476615">
    <property type="protein sequence ID" value="EEP76420.1"/>
    <property type="molecule type" value="Genomic_DNA"/>
</dbReference>
<feature type="compositionally biased region" description="Basic and acidic residues" evidence="1">
    <location>
        <begin position="227"/>
        <end position="243"/>
    </location>
</feature>
<evidence type="ECO:0000313" key="2">
    <source>
        <dbReference type="EMBL" id="EEP76420.1"/>
    </source>
</evidence>
<feature type="region of interest" description="Disordered" evidence="1">
    <location>
        <begin position="178"/>
        <end position="374"/>
    </location>
</feature>
<evidence type="ECO:0000256" key="1">
    <source>
        <dbReference type="SAM" id="MobiDB-lite"/>
    </source>
</evidence>
<feature type="region of interest" description="Disordered" evidence="1">
    <location>
        <begin position="24"/>
        <end position="157"/>
    </location>
</feature>
<protein>
    <submittedName>
        <fullName evidence="2">Uncharacterized protein</fullName>
    </submittedName>
</protein>
<accession>C4JH18</accession>
<dbReference type="STRING" id="336963.C4JH18"/>
<gene>
    <name evidence="2" type="ORF">UREG_01269</name>
</gene>
<feature type="compositionally biased region" description="Low complexity" evidence="1">
    <location>
        <begin position="112"/>
        <end position="122"/>
    </location>
</feature>
<dbReference type="KEGG" id="ure:UREG_01269"/>
<feature type="compositionally biased region" description="Gly residues" evidence="1">
    <location>
        <begin position="283"/>
        <end position="294"/>
    </location>
</feature>
<dbReference type="AlphaFoldDB" id="C4JH18"/>
<dbReference type="VEuPathDB" id="FungiDB:UREG_01269"/>